<dbReference type="AlphaFoldDB" id="A0A518GXX7"/>
<dbReference type="EMBL" id="CP036426">
    <property type="protein sequence ID" value="QDV33456.1"/>
    <property type="molecule type" value="Genomic_DNA"/>
</dbReference>
<dbReference type="Proteomes" id="UP000317835">
    <property type="component" value="Plasmid pElP_1"/>
</dbReference>
<dbReference type="EMBL" id="CP036427">
    <property type="protein sequence ID" value="QDV39123.1"/>
    <property type="molecule type" value="Genomic_DNA"/>
</dbReference>
<gene>
    <name evidence="1" type="ORF">ElP_13280</name>
    <name evidence="2" type="ORF">ElP_42920</name>
    <name evidence="3" type="ORF">ElP_43640</name>
    <name evidence="4" type="ORF">ElP_43670</name>
    <name evidence="5" type="ORF">ElP_70870</name>
</gene>
<dbReference type="KEGG" id="tpla:ElP_43640"/>
<sequence>MPAADPTSPPLRGQKAICIPRAPQKYEQIAGDAERFREYLGQQIEAHPELFPSEIRRGYRMKDTYTSRKAGWRLRRIDLRDGQSSLVRPSFLMP</sequence>
<keyword evidence="5" id="KW-0614">Plasmid</keyword>
<evidence type="ECO:0000313" key="5">
    <source>
        <dbReference type="EMBL" id="QDV39123.1"/>
    </source>
</evidence>
<name>A0A518GXX7_9BACT</name>
<dbReference type="EMBL" id="CP036426">
    <property type="protein sequence ID" value="QDV36439.1"/>
    <property type="molecule type" value="Genomic_DNA"/>
</dbReference>
<dbReference type="KEGG" id="tpla:ElP_70870"/>
<dbReference type="EMBL" id="CP036426">
    <property type="protein sequence ID" value="QDV36442.1"/>
    <property type="molecule type" value="Genomic_DNA"/>
</dbReference>
<protein>
    <submittedName>
        <fullName evidence="1">Uncharacterized protein</fullName>
    </submittedName>
</protein>
<dbReference type="OrthoDB" id="530103at2"/>
<dbReference type="KEGG" id="tpla:ElP_42920"/>
<dbReference type="KEGG" id="tpla:ElP_13280"/>
<geneLocation type="plasmid" evidence="5">
    <name>pElP_1</name>
</geneLocation>
<organism evidence="1 6">
    <name type="scientific">Tautonia plasticadhaerens</name>
    <dbReference type="NCBI Taxonomy" id="2527974"/>
    <lineage>
        <taxon>Bacteria</taxon>
        <taxon>Pseudomonadati</taxon>
        <taxon>Planctomycetota</taxon>
        <taxon>Planctomycetia</taxon>
        <taxon>Isosphaerales</taxon>
        <taxon>Isosphaeraceae</taxon>
        <taxon>Tautonia</taxon>
    </lineage>
</organism>
<evidence type="ECO:0000313" key="4">
    <source>
        <dbReference type="EMBL" id="QDV36442.1"/>
    </source>
</evidence>
<proteinExistence type="predicted"/>
<evidence type="ECO:0000313" key="2">
    <source>
        <dbReference type="EMBL" id="QDV36369.1"/>
    </source>
</evidence>
<dbReference type="KEGG" id="tpla:ElP_43670"/>
<accession>A0A518GXX7</accession>
<reference evidence="1 6" key="1">
    <citation type="submission" date="2019-02" db="EMBL/GenBank/DDBJ databases">
        <title>Deep-cultivation of Planctomycetes and their phenomic and genomic characterization uncovers novel biology.</title>
        <authorList>
            <person name="Wiegand S."/>
            <person name="Jogler M."/>
            <person name="Boedeker C."/>
            <person name="Pinto D."/>
            <person name="Vollmers J."/>
            <person name="Rivas-Marin E."/>
            <person name="Kohn T."/>
            <person name="Peeters S.H."/>
            <person name="Heuer A."/>
            <person name="Rast P."/>
            <person name="Oberbeckmann S."/>
            <person name="Bunk B."/>
            <person name="Jeske O."/>
            <person name="Meyerdierks A."/>
            <person name="Storesund J.E."/>
            <person name="Kallscheuer N."/>
            <person name="Luecker S."/>
            <person name="Lage O.M."/>
            <person name="Pohl T."/>
            <person name="Merkel B.J."/>
            <person name="Hornburger P."/>
            <person name="Mueller R.-W."/>
            <person name="Bruemmer F."/>
            <person name="Labrenz M."/>
            <person name="Spormann A.M."/>
            <person name="Op den Camp H."/>
            <person name="Overmann J."/>
            <person name="Amann R."/>
            <person name="Jetten M.S.M."/>
            <person name="Mascher T."/>
            <person name="Medema M.H."/>
            <person name="Devos D.P."/>
            <person name="Kaster A.-K."/>
            <person name="Ovreas L."/>
            <person name="Rohde M."/>
            <person name="Galperin M.Y."/>
            <person name="Jogler C."/>
        </authorList>
    </citation>
    <scope>NUCLEOTIDE SEQUENCE [LARGE SCALE GENOMIC DNA]</scope>
    <source>
        <strain evidence="1 6">ElP</strain>
        <plasmid evidence="6">pelp_1</plasmid>
        <plasmid evidence="5">pElP_1</plasmid>
    </source>
</reference>
<keyword evidence="6" id="KW-1185">Reference proteome</keyword>
<geneLocation type="plasmid" evidence="6">
    <name>pelp_1</name>
</geneLocation>
<evidence type="ECO:0000313" key="6">
    <source>
        <dbReference type="Proteomes" id="UP000317835"/>
    </source>
</evidence>
<dbReference type="Proteomes" id="UP000317835">
    <property type="component" value="Chromosome"/>
</dbReference>
<evidence type="ECO:0000313" key="3">
    <source>
        <dbReference type="EMBL" id="QDV36439.1"/>
    </source>
</evidence>
<dbReference type="EMBL" id="CP036426">
    <property type="protein sequence ID" value="QDV36369.1"/>
    <property type="molecule type" value="Genomic_DNA"/>
</dbReference>
<dbReference type="RefSeq" id="WP_145267830.1">
    <property type="nucleotide sequence ID" value="NZ_CP036426.1"/>
</dbReference>
<evidence type="ECO:0000313" key="1">
    <source>
        <dbReference type="EMBL" id="QDV33456.1"/>
    </source>
</evidence>